<evidence type="ECO:0008006" key="4">
    <source>
        <dbReference type="Google" id="ProtNLM"/>
    </source>
</evidence>
<evidence type="ECO:0000256" key="1">
    <source>
        <dbReference type="SAM" id="MobiDB-lite"/>
    </source>
</evidence>
<accession>A0ABP0TUM5</accession>
<feature type="compositionally biased region" description="Low complexity" evidence="1">
    <location>
        <begin position="99"/>
        <end position="115"/>
    </location>
</feature>
<dbReference type="Proteomes" id="UP001497512">
    <property type="component" value="Chromosome 13"/>
</dbReference>
<evidence type="ECO:0000313" key="2">
    <source>
        <dbReference type="EMBL" id="CAK9202858.1"/>
    </source>
</evidence>
<feature type="region of interest" description="Disordered" evidence="1">
    <location>
        <begin position="74"/>
        <end position="115"/>
    </location>
</feature>
<sequence>MVVMSSPPMPSEPISVISSKIVVVVLAAAAAAATPAGLSMKETTRGAAAIQETWFPKNSSRWYPTEIPNCFNPTTHARLQEPETPHKSMAVPDLSQVISASNRSRSSSSSSSTQH</sequence>
<dbReference type="EMBL" id="OZ019905">
    <property type="protein sequence ID" value="CAK9202858.1"/>
    <property type="molecule type" value="Genomic_DNA"/>
</dbReference>
<organism evidence="2 3">
    <name type="scientific">Sphagnum troendelagicum</name>
    <dbReference type="NCBI Taxonomy" id="128251"/>
    <lineage>
        <taxon>Eukaryota</taxon>
        <taxon>Viridiplantae</taxon>
        <taxon>Streptophyta</taxon>
        <taxon>Embryophyta</taxon>
        <taxon>Bryophyta</taxon>
        <taxon>Sphagnophytina</taxon>
        <taxon>Sphagnopsida</taxon>
        <taxon>Sphagnales</taxon>
        <taxon>Sphagnaceae</taxon>
        <taxon>Sphagnum</taxon>
    </lineage>
</organism>
<protein>
    <recommendedName>
        <fullName evidence="4">Secreted protein</fullName>
    </recommendedName>
</protein>
<evidence type="ECO:0000313" key="3">
    <source>
        <dbReference type="Proteomes" id="UP001497512"/>
    </source>
</evidence>
<name>A0ABP0TUM5_9BRYO</name>
<reference evidence="2" key="1">
    <citation type="submission" date="2024-02" db="EMBL/GenBank/DDBJ databases">
        <authorList>
            <consortium name="ELIXIR-Norway"/>
            <consortium name="Elixir Norway"/>
        </authorList>
    </citation>
    <scope>NUCLEOTIDE SEQUENCE</scope>
</reference>
<gene>
    <name evidence="2" type="ORF">CSSPTR1EN2_LOCUS6617</name>
</gene>
<proteinExistence type="predicted"/>
<keyword evidence="3" id="KW-1185">Reference proteome</keyword>